<dbReference type="AlphaFoldDB" id="A0A3B0PLH5"/>
<organism evidence="1 2">
    <name type="scientific">Metamycoplasma alkalescens</name>
    <dbReference type="NCBI Taxonomy" id="45363"/>
    <lineage>
        <taxon>Bacteria</taxon>
        <taxon>Bacillati</taxon>
        <taxon>Mycoplasmatota</taxon>
        <taxon>Mycoplasmoidales</taxon>
        <taxon>Metamycoplasmataceae</taxon>
        <taxon>Metamycoplasma</taxon>
    </lineage>
</organism>
<gene>
    <name evidence="1" type="ORF">NCTC10135_01077</name>
</gene>
<sequence length="40" mass="4649">MYNGDALDAYYGQDNFASLPEKNNISFVRPKDTYMNIDAW</sequence>
<dbReference type="EMBL" id="LS991949">
    <property type="protein sequence ID" value="SYV90553.1"/>
    <property type="molecule type" value="Genomic_DNA"/>
</dbReference>
<accession>A0A3B0PLH5</accession>
<reference evidence="2" key="1">
    <citation type="submission" date="2018-06" db="EMBL/GenBank/DDBJ databases">
        <authorList>
            <consortium name="Pathogen Informatics"/>
        </authorList>
    </citation>
    <scope>NUCLEOTIDE SEQUENCE [LARGE SCALE GENOMIC DNA]</scope>
    <source>
        <strain evidence="2">NCTC10135</strain>
    </source>
</reference>
<evidence type="ECO:0000313" key="2">
    <source>
        <dbReference type="Proteomes" id="UP000259864"/>
    </source>
</evidence>
<feature type="non-terminal residue" evidence="1">
    <location>
        <position position="40"/>
    </location>
</feature>
<dbReference type="KEGG" id="mala:NCTC10135_01077"/>
<name>A0A3B0PLH5_9BACT</name>
<protein>
    <submittedName>
        <fullName evidence="1">Uncharacterized protein</fullName>
    </submittedName>
</protein>
<dbReference type="Proteomes" id="UP000259864">
    <property type="component" value="Chromosome 1"/>
</dbReference>
<evidence type="ECO:0000313" key="1">
    <source>
        <dbReference type="EMBL" id="SYV90553.1"/>
    </source>
</evidence>
<proteinExistence type="predicted"/>